<dbReference type="InterPro" id="IPR029787">
    <property type="entry name" value="Nucleotide_cyclase"/>
</dbReference>
<sequence length="244" mass="28190">MPYNYKDSKERVDNILSSKIKIENKDKVPASDGEFTYSNGIRTWVGALFVDMVNSSKLCETADENTARIFRAFCSEIIAIMKDDENYRQIGIRGDCIYSINTTQFQEDLVNMFRTAYRINTFIKMFNKQLVYYGYNSIKAGIGLGCDKELVIKAGQVGSGINDKIWIGKAVVEACHLGDIANRNNIEPIAMSKCFYNNVHKMLEKENEKYKDWIKPYYSNSYTVDFYHCCIVQTDFDQWIEENC</sequence>
<organism evidence="1 2">
    <name type="scientific">Fusobacterium animalis</name>
    <dbReference type="NCBI Taxonomy" id="76859"/>
    <lineage>
        <taxon>Bacteria</taxon>
        <taxon>Fusobacteriati</taxon>
        <taxon>Fusobacteriota</taxon>
        <taxon>Fusobacteriia</taxon>
        <taxon>Fusobacteriales</taxon>
        <taxon>Fusobacteriaceae</taxon>
        <taxon>Fusobacterium</taxon>
    </lineage>
</organism>
<evidence type="ECO:0000313" key="1">
    <source>
        <dbReference type="EMBL" id="PGH24105.1"/>
    </source>
</evidence>
<dbReference type="Proteomes" id="UP000226179">
    <property type="component" value="Unassembled WGS sequence"/>
</dbReference>
<reference evidence="1 2" key="1">
    <citation type="submission" date="2017-06" db="EMBL/GenBank/DDBJ databases">
        <title>Draft genome sequence of Fusobacterium nucleatum subsp. animalis KCOM 1280 (=ChDC F318).</title>
        <authorList>
            <person name="Kook J.-K."/>
            <person name="Park S.-N."/>
            <person name="Lim Y.K."/>
            <person name="Roh H."/>
        </authorList>
    </citation>
    <scope>NUCLEOTIDE SEQUENCE [LARGE SCALE GENOMIC DNA]</scope>
    <source>
        <strain evidence="2">KCOM 1280 ( ChDC F318)</strain>
    </source>
</reference>
<evidence type="ECO:0000313" key="2">
    <source>
        <dbReference type="Proteomes" id="UP000226179"/>
    </source>
</evidence>
<gene>
    <name evidence="1" type="ORF">RN90_00785</name>
</gene>
<dbReference type="RefSeq" id="WP_158411171.1">
    <property type="nucleotide sequence ID" value="NZ_CP077150.1"/>
</dbReference>
<comment type="caution">
    <text evidence="1">The sequence shown here is derived from an EMBL/GenBank/DDBJ whole genome shotgun (WGS) entry which is preliminary data.</text>
</comment>
<dbReference type="SUPFAM" id="SSF55073">
    <property type="entry name" value="Nucleotide cyclase"/>
    <property type="match status" value="1"/>
</dbReference>
<dbReference type="Gene3D" id="3.30.70.1230">
    <property type="entry name" value="Nucleotide cyclase"/>
    <property type="match status" value="1"/>
</dbReference>
<proteinExistence type="predicted"/>
<accession>A0A2B7YS17</accession>
<protein>
    <submittedName>
        <fullName evidence="1">Adenylate cyclase</fullName>
    </submittedName>
</protein>
<name>A0A2B7YS17_9FUSO</name>
<dbReference type="AlphaFoldDB" id="A0A2B7YS17"/>
<dbReference type="EMBL" id="NJGJ01000001">
    <property type="protein sequence ID" value="PGH24105.1"/>
    <property type="molecule type" value="Genomic_DNA"/>
</dbReference>